<gene>
    <name evidence="2" type="ORF">DFR87_01660</name>
</gene>
<dbReference type="Pfam" id="PF12773">
    <property type="entry name" value="DZR"/>
    <property type="match status" value="1"/>
</dbReference>
<reference evidence="3" key="3">
    <citation type="submission" date="2020-03" db="EMBL/GenBank/DDBJ databases">
        <title>Sequencing and Assembly of Multiple Reported Metal-Biooxidizing Members of the Extremely Thermoacidophilic Archaeal Family Sulfolobaceae.</title>
        <authorList>
            <person name="Counts J.A."/>
            <person name="Kelly R.M."/>
        </authorList>
    </citation>
    <scope>NUCLEOTIDE SEQUENCE [LARGE SCALE GENOMIC DNA]</scope>
    <source>
        <strain evidence="3">HO1-1</strain>
    </source>
</reference>
<dbReference type="SUPFAM" id="SSF48403">
    <property type="entry name" value="Ankyrin repeat"/>
    <property type="match status" value="1"/>
</dbReference>
<keyword evidence="3" id="KW-1185">Reference proteome</keyword>
<dbReference type="Gene3D" id="1.25.40.20">
    <property type="entry name" value="Ankyrin repeat-containing domain"/>
    <property type="match status" value="1"/>
</dbReference>
<reference evidence="2 3" key="1">
    <citation type="submission" date="2018-05" db="EMBL/GenBank/DDBJ databases">
        <title>Complete Genome Sequences of Extremely Thermoacidophilic, Metal-Mobilizing Type-Strain Members of the Archaeal Family Sulfolobaceae: Acidianus brierleyi DSM-1651T, Acidianus sulfidivorans DSM-18786T, Metallosphaera hakonensis DSM-7519T, and Metallosphaera prunae DSM-10039T.</title>
        <authorList>
            <person name="Counts J.A."/>
            <person name="Kelly R.M."/>
        </authorList>
    </citation>
    <scope>NUCLEOTIDE SEQUENCE [LARGE SCALE GENOMIC DNA]</scope>
    <source>
        <strain evidence="2 3">HO1-1</strain>
    </source>
</reference>
<feature type="domain" description="DZANK-type" evidence="1">
    <location>
        <begin position="372"/>
        <end position="417"/>
    </location>
</feature>
<dbReference type="InterPro" id="IPR025874">
    <property type="entry name" value="DZR"/>
</dbReference>
<dbReference type="KEGG" id="mhk:DFR87_01660"/>
<dbReference type="InterPro" id="IPR036770">
    <property type="entry name" value="Ankyrin_rpt-contain_sf"/>
</dbReference>
<protein>
    <recommendedName>
        <fullName evidence="1">DZANK-type domain-containing protein</fullName>
    </recommendedName>
</protein>
<evidence type="ECO:0000313" key="3">
    <source>
        <dbReference type="Proteomes" id="UP000247586"/>
    </source>
</evidence>
<organism evidence="2 3">
    <name type="scientific">Metallosphaera hakonensis JCM 8857 = DSM 7519</name>
    <dbReference type="NCBI Taxonomy" id="1293036"/>
    <lineage>
        <taxon>Archaea</taxon>
        <taxon>Thermoproteota</taxon>
        <taxon>Thermoprotei</taxon>
        <taxon>Sulfolobales</taxon>
        <taxon>Sulfolobaceae</taxon>
        <taxon>Metallosphaera</taxon>
    </lineage>
</organism>
<proteinExistence type="predicted"/>
<evidence type="ECO:0000259" key="1">
    <source>
        <dbReference type="Pfam" id="PF12773"/>
    </source>
</evidence>
<accession>A0A2U9IRF0</accession>
<reference evidence="3" key="2">
    <citation type="submission" date="2020-03" db="EMBL/GenBank/DDBJ databases">
        <title>Complete Genome Sequences of Extremely Thermoacidophilic, Metal-Mobilizing Type-Strain Members of the Archaeal Family Sulfolobaceae: Acidianus brierleyi DSM-1651T, Acidianus sulfidivorans DSM-18786T, Metallosphaera hakonensis DSM-7519T, and Metallosphaera prunae DSM-10039T.</title>
        <authorList>
            <person name="Counts J.A."/>
            <person name="Kelly R.M."/>
        </authorList>
    </citation>
    <scope>NUCLEOTIDE SEQUENCE [LARGE SCALE GENOMIC DNA]</scope>
    <source>
        <strain evidence="3">HO1-1</strain>
    </source>
</reference>
<dbReference type="AlphaFoldDB" id="A0A2U9IRF0"/>
<sequence length="420" mass="46403">MQGTINRADLKEAVGLLGSALESLLRLWGEKDLSFFVPYAYTKTLDYMAWVQECSGDSENVQTEISELSKWLESLVRQAEAGGTTQPSLLATGGQAILGLAYLSLHRQNDKMKAEETLNRGINLIKDKVDNWLKKDVKYIGEAVDLTKNLLTISRLYLEKGKLQTEDKVKAASYFRTLLEYYAHIPLLTEKLGMLAPMEYGFELRLGISVLKYHQDISPLGKLRAVDYWLFSAPDSSALDELELMKGTRKQTQVSWDVALISALGARDNEHVLNALKNGADPNRIFMVDTNPLVVAIVKDYKWGLEQLLANGANPYAKLSTGHSAMDVAKMYGKGYAVELMIKYAGREILSEVNLTQQSKVQPSGQARWYKCPHCGGIVRDITLPCPDCGSSLAGYKPCPSCGGLNPPGTKFCGFCGKPT</sequence>
<evidence type="ECO:0000313" key="2">
    <source>
        <dbReference type="EMBL" id="AWR98621.1"/>
    </source>
</evidence>
<dbReference type="STRING" id="1293036.GCA_001315825_02566"/>
<dbReference type="EMBL" id="CP029287">
    <property type="protein sequence ID" value="AWR98621.1"/>
    <property type="molecule type" value="Genomic_DNA"/>
</dbReference>
<dbReference type="Proteomes" id="UP000247586">
    <property type="component" value="Chromosome"/>
</dbReference>
<name>A0A2U9IRF0_9CREN</name>